<evidence type="ECO:0000313" key="1">
    <source>
        <dbReference type="EMBL" id="ADG70101.1"/>
    </source>
</evidence>
<dbReference type="RefSeq" id="WP_013112532.1">
    <property type="nucleotide sequence ID" value="NC_014149.1"/>
</dbReference>
<dbReference type="Pfam" id="PF19474">
    <property type="entry name" value="DUF6011"/>
    <property type="match status" value="1"/>
</dbReference>
<accession>D5SZI1</accession>
<reference evidence="1 2" key="1">
    <citation type="journal article" date="2010" name="Stand. Genomic Sci.">
        <title>Complete genome sequence of Planctomyces limnophilus type strain (Mu 290).</title>
        <authorList>
            <person name="Labutti K."/>
            <person name="Sikorski J."/>
            <person name="Schneider S."/>
            <person name="Nolan M."/>
            <person name="Lucas S."/>
            <person name="Glavina Del Rio T."/>
            <person name="Tice H."/>
            <person name="Cheng J.F."/>
            <person name="Goodwin L."/>
            <person name="Pitluck S."/>
            <person name="Liolios K."/>
            <person name="Ivanova N."/>
            <person name="Mavromatis K."/>
            <person name="Mikhailova N."/>
            <person name="Pati A."/>
            <person name="Chen A."/>
            <person name="Palaniappan K."/>
            <person name="Land M."/>
            <person name="Hauser L."/>
            <person name="Chang Y.J."/>
            <person name="Jeffries C.D."/>
            <person name="Tindall B.J."/>
            <person name="Rohde M."/>
            <person name="Goker M."/>
            <person name="Woyke T."/>
            <person name="Bristow J."/>
            <person name="Eisen J.A."/>
            <person name="Markowitz V."/>
            <person name="Hugenholtz P."/>
            <person name="Kyrpides N.C."/>
            <person name="Klenk H.P."/>
            <person name="Lapidus A."/>
        </authorList>
    </citation>
    <scope>NUCLEOTIDE SEQUENCE [LARGE SCALE GENOMIC DNA]</scope>
    <source>
        <strain evidence="2">ATCC 43296 / DSM 3776 / IFAM 1008 / 290</strain>
        <plasmid evidence="1 2">pPLIM01</plasmid>
    </source>
</reference>
<name>D5SZI1_PLAL2</name>
<geneLocation type="plasmid" evidence="1 2">
    <name>pPLIM01</name>
</geneLocation>
<proteinExistence type="predicted"/>
<dbReference type="Proteomes" id="UP000002220">
    <property type="component" value="Plasmid pPLIM01"/>
</dbReference>
<dbReference type="HOGENOM" id="CLU_2602995_0_0_0"/>
<sequence>MRHHKVKPLAGQLSLLGDLPVKYCPVCGRRLTSDRSHKAGIGPQCRRQAHIVRRQDAISQLIHRIVLKVRKAPCQRSSK</sequence>
<evidence type="ECO:0000313" key="2">
    <source>
        <dbReference type="Proteomes" id="UP000002220"/>
    </source>
</evidence>
<protein>
    <submittedName>
        <fullName evidence="1">Uncharacterized protein</fullName>
    </submittedName>
</protein>
<keyword evidence="1" id="KW-0614">Plasmid</keyword>
<keyword evidence="2" id="KW-1185">Reference proteome</keyword>
<gene>
    <name evidence="1" type="ordered locus">Plim_4294</name>
</gene>
<dbReference type="AlphaFoldDB" id="D5SZI1"/>
<dbReference type="EMBL" id="CP001745">
    <property type="protein sequence ID" value="ADG70101.1"/>
    <property type="molecule type" value="Genomic_DNA"/>
</dbReference>
<dbReference type="KEGG" id="plm:Plim_4294"/>
<organism evidence="1 2">
    <name type="scientific">Planctopirus limnophila (strain ATCC 43296 / DSM 3776 / IFAM 1008 / Mu 290)</name>
    <name type="common">Planctomyces limnophilus</name>
    <dbReference type="NCBI Taxonomy" id="521674"/>
    <lineage>
        <taxon>Bacteria</taxon>
        <taxon>Pseudomonadati</taxon>
        <taxon>Planctomycetota</taxon>
        <taxon>Planctomycetia</taxon>
        <taxon>Planctomycetales</taxon>
        <taxon>Planctomycetaceae</taxon>
        <taxon>Planctopirus</taxon>
    </lineage>
</organism>
<dbReference type="InterPro" id="IPR046053">
    <property type="entry name" value="DUF6011"/>
</dbReference>